<sequence>MRYRFDDYELDTDRFELSQGGLALATEPQVIELLVMLVQNQHRMVSKEEINETVWRGRIVSDAALSSRIKIARKLLQDDGRTQRYIKTIHKKGFRFVAPVEEVDDAEETPGPEAGPDEVPPEPLMSDPAGPSTVSVPASHSAKPAVAVLPFSNLSSSPDQEYFSDGITTDIISNLSKHRWLDVVARNTSFGYKGKAVNLQELGRQLHVDYAVEGSVQKAGDRVRVNVHLTDCHSGHTLWSDRYNRQIADIFELQDDITETIAARLEPEIGYAERNRLVHNRPANLQAWDCYHLGVYHFFRFTGDDNKEAQRLLKRSQELDPYFGEAFAWWAYAVILGMVYWDTSPTQALLDDALKACDQAVSLVPNNATFHALKARILLARREYDGAIAENRIAIDLNPTFAAAFCGLGDSLAYEARYDEALDNFRKSIALSPNDPQMWAFLTYGALAMIFKGDYQTAVEWTERAATIPNCQYWTTAHRAVAQAHMGRLDDAARARDQLLLEHPGFSVAFAKEKLFYLKERNQIAHYLEGLRLAGVPETRADSANPRG</sequence>
<dbReference type="EMBL" id="JAUMIS010000002">
    <property type="protein sequence ID" value="MDO3721910.1"/>
    <property type="molecule type" value="Genomic_DNA"/>
</dbReference>
<organism evidence="6 7">
    <name type="scientific">Marinobacter suaedae</name>
    <dbReference type="NCBI Taxonomy" id="3057675"/>
    <lineage>
        <taxon>Bacteria</taxon>
        <taxon>Pseudomonadati</taxon>
        <taxon>Pseudomonadota</taxon>
        <taxon>Gammaproteobacteria</taxon>
        <taxon>Pseudomonadales</taxon>
        <taxon>Marinobacteraceae</taxon>
        <taxon>Marinobacter</taxon>
    </lineage>
</organism>
<dbReference type="PANTHER" id="PTHR12558:SF13">
    <property type="entry name" value="CELL DIVISION CYCLE PROTEIN 27 HOMOLOG"/>
    <property type="match status" value="1"/>
</dbReference>
<dbReference type="RefSeq" id="WP_302909714.1">
    <property type="nucleotide sequence ID" value="NZ_JAUMIS010000002.1"/>
</dbReference>
<name>A0ABT8W0Y2_9GAMM</name>
<dbReference type="Gene3D" id="1.10.10.10">
    <property type="entry name" value="Winged helix-like DNA-binding domain superfamily/Winged helix DNA-binding domain"/>
    <property type="match status" value="1"/>
</dbReference>
<dbReference type="InterPro" id="IPR001867">
    <property type="entry name" value="OmpR/PhoB-type_DNA-bd"/>
</dbReference>
<dbReference type="PROSITE" id="PS50005">
    <property type="entry name" value="TPR"/>
    <property type="match status" value="1"/>
</dbReference>
<feature type="domain" description="OmpR/PhoB-type" evidence="5">
    <location>
        <begin position="1"/>
        <end position="98"/>
    </location>
</feature>
<dbReference type="Gene3D" id="1.25.40.10">
    <property type="entry name" value="Tetratricopeptide repeat domain"/>
    <property type="match status" value="1"/>
</dbReference>
<dbReference type="PANTHER" id="PTHR12558">
    <property type="entry name" value="CELL DIVISION CYCLE 16,23,27"/>
    <property type="match status" value="1"/>
</dbReference>
<keyword evidence="1 3" id="KW-0238">DNA-binding</keyword>
<keyword evidence="2" id="KW-0802">TPR repeat</keyword>
<dbReference type="CDD" id="cd00383">
    <property type="entry name" value="trans_reg_C"/>
    <property type="match status" value="1"/>
</dbReference>
<dbReference type="SUPFAM" id="SSF48452">
    <property type="entry name" value="TPR-like"/>
    <property type="match status" value="1"/>
</dbReference>
<dbReference type="InterPro" id="IPR016032">
    <property type="entry name" value="Sig_transdc_resp-reg_C-effctor"/>
</dbReference>
<evidence type="ECO:0000256" key="1">
    <source>
        <dbReference type="ARBA" id="ARBA00023125"/>
    </source>
</evidence>
<evidence type="ECO:0000256" key="2">
    <source>
        <dbReference type="PROSITE-ProRule" id="PRU00339"/>
    </source>
</evidence>
<dbReference type="Proteomes" id="UP001168640">
    <property type="component" value="Unassembled WGS sequence"/>
</dbReference>
<evidence type="ECO:0000313" key="7">
    <source>
        <dbReference type="Proteomes" id="UP001168640"/>
    </source>
</evidence>
<evidence type="ECO:0000256" key="3">
    <source>
        <dbReference type="PROSITE-ProRule" id="PRU01091"/>
    </source>
</evidence>
<evidence type="ECO:0000313" key="6">
    <source>
        <dbReference type="EMBL" id="MDO3721910.1"/>
    </source>
</evidence>
<dbReference type="PROSITE" id="PS51755">
    <property type="entry name" value="OMPR_PHOB"/>
    <property type="match status" value="1"/>
</dbReference>
<dbReference type="SMART" id="SM00862">
    <property type="entry name" value="Trans_reg_C"/>
    <property type="match status" value="1"/>
</dbReference>
<proteinExistence type="predicted"/>
<dbReference type="SUPFAM" id="SSF46894">
    <property type="entry name" value="C-terminal effector domain of the bipartite response regulators"/>
    <property type="match status" value="1"/>
</dbReference>
<keyword evidence="7" id="KW-1185">Reference proteome</keyword>
<feature type="DNA-binding region" description="OmpR/PhoB-type" evidence="3">
    <location>
        <begin position="1"/>
        <end position="98"/>
    </location>
</feature>
<dbReference type="Pfam" id="PF00486">
    <property type="entry name" value="Trans_reg_C"/>
    <property type="match status" value="1"/>
</dbReference>
<feature type="region of interest" description="Disordered" evidence="4">
    <location>
        <begin position="100"/>
        <end position="138"/>
    </location>
</feature>
<feature type="compositionally biased region" description="Acidic residues" evidence="4">
    <location>
        <begin position="101"/>
        <end position="120"/>
    </location>
</feature>
<reference evidence="6" key="1">
    <citation type="submission" date="2023-07" db="EMBL/GenBank/DDBJ databases">
        <title>Marinobacter sp. chi1 genome sequencing and assembly.</title>
        <authorList>
            <person name="Park S."/>
        </authorList>
    </citation>
    <scope>NUCLEOTIDE SEQUENCE</scope>
    <source>
        <strain evidence="6">Chi1</strain>
    </source>
</reference>
<gene>
    <name evidence="6" type="ORF">QVZ43_09250</name>
</gene>
<evidence type="ECO:0000256" key="4">
    <source>
        <dbReference type="SAM" id="MobiDB-lite"/>
    </source>
</evidence>
<dbReference type="InterPro" id="IPR011990">
    <property type="entry name" value="TPR-like_helical_dom_sf"/>
</dbReference>
<evidence type="ECO:0000259" key="5">
    <source>
        <dbReference type="PROSITE" id="PS51755"/>
    </source>
</evidence>
<accession>A0ABT8W0Y2</accession>
<dbReference type="InterPro" id="IPR019734">
    <property type="entry name" value="TPR_rpt"/>
</dbReference>
<feature type="repeat" description="TPR" evidence="2">
    <location>
        <begin position="402"/>
        <end position="435"/>
    </location>
</feature>
<dbReference type="Gene3D" id="3.40.50.10610">
    <property type="entry name" value="ABC-type transport auxiliary lipoprotein component"/>
    <property type="match status" value="1"/>
</dbReference>
<dbReference type="InterPro" id="IPR036388">
    <property type="entry name" value="WH-like_DNA-bd_sf"/>
</dbReference>
<protein>
    <submittedName>
        <fullName evidence="6">Winged helix-turn-helix domain-containing protein</fullName>
    </submittedName>
</protein>
<comment type="caution">
    <text evidence="6">The sequence shown here is derived from an EMBL/GenBank/DDBJ whole genome shotgun (WGS) entry which is preliminary data.</text>
</comment>
<dbReference type="SMART" id="SM00028">
    <property type="entry name" value="TPR"/>
    <property type="match status" value="4"/>
</dbReference>